<dbReference type="Gene3D" id="2.40.50.1020">
    <property type="entry name" value="LytTr DNA-binding domain"/>
    <property type="match status" value="1"/>
</dbReference>
<dbReference type="InterPro" id="IPR007492">
    <property type="entry name" value="LytTR_DNA-bd_dom"/>
</dbReference>
<dbReference type="AlphaFoldDB" id="A0A9X3C9J8"/>
<dbReference type="GO" id="GO:0003677">
    <property type="term" value="F:DNA binding"/>
    <property type="evidence" value="ECO:0007669"/>
    <property type="project" value="UniProtKB-KW"/>
</dbReference>
<dbReference type="PANTHER" id="PTHR37299:SF1">
    <property type="entry name" value="STAGE 0 SPORULATION PROTEIN A HOMOLOG"/>
    <property type="match status" value="1"/>
</dbReference>
<dbReference type="PANTHER" id="PTHR37299">
    <property type="entry name" value="TRANSCRIPTIONAL REGULATOR-RELATED"/>
    <property type="match status" value="1"/>
</dbReference>
<dbReference type="PROSITE" id="PS50930">
    <property type="entry name" value="HTH_LYTTR"/>
    <property type="match status" value="1"/>
</dbReference>
<evidence type="ECO:0000313" key="5">
    <source>
        <dbReference type="Proteomes" id="UP001151133"/>
    </source>
</evidence>
<dbReference type="SMART" id="SM00850">
    <property type="entry name" value="LytTR"/>
    <property type="match status" value="1"/>
</dbReference>
<feature type="domain" description="Response regulatory" evidence="2">
    <location>
        <begin position="5"/>
        <end position="116"/>
    </location>
</feature>
<gene>
    <name evidence="4" type="ORF">OIU80_17490</name>
</gene>
<feature type="domain" description="HTH LytTR-type" evidence="3">
    <location>
        <begin position="136"/>
        <end position="235"/>
    </location>
</feature>
<keyword evidence="4" id="KW-0238">DNA-binding</keyword>
<proteinExistence type="predicted"/>
<dbReference type="RefSeq" id="WP_264288268.1">
    <property type="nucleotide sequence ID" value="NZ_JAOZEV010000017.1"/>
</dbReference>
<evidence type="ECO:0000259" key="3">
    <source>
        <dbReference type="PROSITE" id="PS50930"/>
    </source>
</evidence>
<evidence type="ECO:0000313" key="4">
    <source>
        <dbReference type="EMBL" id="MCV9934078.1"/>
    </source>
</evidence>
<dbReference type="SUPFAM" id="SSF52172">
    <property type="entry name" value="CheY-like"/>
    <property type="match status" value="1"/>
</dbReference>
<dbReference type="InterPro" id="IPR046947">
    <property type="entry name" value="LytR-like"/>
</dbReference>
<dbReference type="InterPro" id="IPR001789">
    <property type="entry name" value="Sig_transdc_resp-reg_receiver"/>
</dbReference>
<dbReference type="InterPro" id="IPR011006">
    <property type="entry name" value="CheY-like_superfamily"/>
</dbReference>
<name>A0A9X3C9J8_9FLAO</name>
<evidence type="ECO:0000256" key="1">
    <source>
        <dbReference type="PROSITE-ProRule" id="PRU00169"/>
    </source>
</evidence>
<evidence type="ECO:0000259" key="2">
    <source>
        <dbReference type="PROSITE" id="PS50110"/>
    </source>
</evidence>
<keyword evidence="5" id="KW-1185">Reference proteome</keyword>
<keyword evidence="1" id="KW-0597">Phosphoprotein</keyword>
<protein>
    <submittedName>
        <fullName evidence="4">LytTR family DNA-binding domain-containing protein</fullName>
    </submittedName>
</protein>
<accession>A0A9X3C9J8</accession>
<dbReference type="PROSITE" id="PS50110">
    <property type="entry name" value="RESPONSE_REGULATORY"/>
    <property type="match status" value="1"/>
</dbReference>
<comment type="caution">
    <text evidence="4">The sequence shown here is derived from an EMBL/GenBank/DDBJ whole genome shotgun (WGS) entry which is preliminary data.</text>
</comment>
<reference evidence="4" key="1">
    <citation type="submission" date="2022-10" db="EMBL/GenBank/DDBJ databases">
        <title>Two novel species of Flavobacterium.</title>
        <authorList>
            <person name="Liu Q."/>
            <person name="Xin Y.-H."/>
        </authorList>
    </citation>
    <scope>NUCLEOTIDE SEQUENCE</scope>
    <source>
        <strain evidence="4">LS1R47</strain>
    </source>
</reference>
<dbReference type="SMART" id="SM00448">
    <property type="entry name" value="REC"/>
    <property type="match status" value="1"/>
</dbReference>
<organism evidence="4 5">
    <name type="scientific">Flavobacterium frigoritolerans</name>
    <dbReference type="NCBI Taxonomy" id="2987686"/>
    <lineage>
        <taxon>Bacteria</taxon>
        <taxon>Pseudomonadati</taxon>
        <taxon>Bacteroidota</taxon>
        <taxon>Flavobacteriia</taxon>
        <taxon>Flavobacteriales</taxon>
        <taxon>Flavobacteriaceae</taxon>
        <taxon>Flavobacterium</taxon>
    </lineage>
</organism>
<sequence length="236" mass="26594">MNKLICIVIDDEPLGRAVIETFVKEIPYLGLSASFEDPVEALAYLHNNAVDIVFSDIQMPKISGMELLRSLVYPPVVIFITAHRDFALDGFEAGVTDYLVKPVRFDRFLKAVNRAKDKISLSQMATLQQQIHTDRIFIKSEGKLVKILFDEILYIEAQGDYLKIIIPSGSFTTQVTLKAMEEILNLPNFFRVQRSFILNLEAVRSINGNTVELTNGKSIAIALNKKEELFSLLGIK</sequence>
<dbReference type="Gene3D" id="3.40.50.2300">
    <property type="match status" value="1"/>
</dbReference>
<dbReference type="EMBL" id="JAOZEV010000017">
    <property type="protein sequence ID" value="MCV9934078.1"/>
    <property type="molecule type" value="Genomic_DNA"/>
</dbReference>
<dbReference type="Pfam" id="PF04397">
    <property type="entry name" value="LytTR"/>
    <property type="match status" value="1"/>
</dbReference>
<dbReference type="GO" id="GO:0000156">
    <property type="term" value="F:phosphorelay response regulator activity"/>
    <property type="evidence" value="ECO:0007669"/>
    <property type="project" value="InterPro"/>
</dbReference>
<dbReference type="Pfam" id="PF00072">
    <property type="entry name" value="Response_reg"/>
    <property type="match status" value="1"/>
</dbReference>
<dbReference type="Proteomes" id="UP001151133">
    <property type="component" value="Unassembled WGS sequence"/>
</dbReference>
<feature type="modified residue" description="4-aspartylphosphate" evidence="1">
    <location>
        <position position="56"/>
    </location>
</feature>